<keyword evidence="3" id="KW-1185">Reference proteome</keyword>
<evidence type="ECO:0000313" key="3">
    <source>
        <dbReference type="Proteomes" id="UP000199258"/>
    </source>
</evidence>
<feature type="region of interest" description="Disordered" evidence="1">
    <location>
        <begin position="33"/>
        <end position="77"/>
    </location>
</feature>
<gene>
    <name evidence="2" type="ORF">SAMN04488693_11915</name>
</gene>
<dbReference type="Proteomes" id="UP000199258">
    <property type="component" value="Unassembled WGS sequence"/>
</dbReference>
<organism evidence="2 3">
    <name type="scientific">Arthrobacter subterraneus</name>
    <dbReference type="NCBI Taxonomy" id="335973"/>
    <lineage>
        <taxon>Bacteria</taxon>
        <taxon>Bacillati</taxon>
        <taxon>Actinomycetota</taxon>
        <taxon>Actinomycetes</taxon>
        <taxon>Micrococcales</taxon>
        <taxon>Micrococcaceae</taxon>
        <taxon>Arthrobacter</taxon>
    </lineage>
</organism>
<proteinExistence type="predicted"/>
<feature type="compositionally biased region" description="Basic and acidic residues" evidence="1">
    <location>
        <begin position="44"/>
        <end position="62"/>
    </location>
</feature>
<evidence type="ECO:0000256" key="1">
    <source>
        <dbReference type="SAM" id="MobiDB-lite"/>
    </source>
</evidence>
<dbReference type="STRING" id="335973.SAMN04488693_11915"/>
<name>A0A1G8MQ13_9MICC</name>
<feature type="region of interest" description="Disordered" evidence="1">
    <location>
        <begin position="216"/>
        <end position="258"/>
    </location>
</feature>
<dbReference type="AlphaFoldDB" id="A0A1G8MQ13"/>
<feature type="compositionally biased region" description="Basic and acidic residues" evidence="1">
    <location>
        <begin position="136"/>
        <end position="155"/>
    </location>
</feature>
<dbReference type="RefSeq" id="WP_175460192.1">
    <property type="nucleotide sequence ID" value="NZ_FNDT01000019.1"/>
</dbReference>
<dbReference type="EMBL" id="FNDT01000019">
    <property type="protein sequence ID" value="SDI69992.1"/>
    <property type="molecule type" value="Genomic_DNA"/>
</dbReference>
<feature type="compositionally biased region" description="Basic and acidic residues" evidence="1">
    <location>
        <begin position="164"/>
        <end position="183"/>
    </location>
</feature>
<feature type="compositionally biased region" description="Basic and acidic residues" evidence="1">
    <location>
        <begin position="103"/>
        <end position="117"/>
    </location>
</feature>
<feature type="region of interest" description="Disordered" evidence="1">
    <location>
        <begin position="91"/>
        <end position="204"/>
    </location>
</feature>
<reference evidence="2 3" key="1">
    <citation type="submission" date="2016-10" db="EMBL/GenBank/DDBJ databases">
        <authorList>
            <person name="de Groot N.N."/>
        </authorList>
    </citation>
    <scope>NUCLEOTIDE SEQUENCE [LARGE SCALE GENOMIC DNA]</scope>
    <source>
        <strain evidence="2 3">NP_1H</strain>
    </source>
</reference>
<accession>A0A1G8MQ13</accession>
<sequence length="258" mass="28519">MSETDGVDEAVEGLSRTGIAVAARLGEQLARMREQSLREQQASDEQRARELQARYDAQREAARAQLAPTTDNRWWDQARPQDIERVHETATAWKQFDPTAQEAAERIRREVQDRYGVDVDNPGADDRAVSEALAQAERDRAEADRQRSAGERDGAEAATILEAAGREDRDRASKVETENRAASDAEPLYDSEERRQSFAASLDGVADGETIRARILADRDQATPPSAAVAAEPSRVKKAAKRGAGTGRQQKVHSERSR</sequence>
<evidence type="ECO:0000313" key="2">
    <source>
        <dbReference type="EMBL" id="SDI69992.1"/>
    </source>
</evidence>
<protein>
    <submittedName>
        <fullName evidence="2">Colicin import membrane protein</fullName>
    </submittedName>
</protein>